<organism evidence="4 5">
    <name type="scientific">Elioraea tepida</name>
    <dbReference type="NCBI Taxonomy" id="2843330"/>
    <lineage>
        <taxon>Bacteria</taxon>
        <taxon>Pseudomonadati</taxon>
        <taxon>Pseudomonadota</taxon>
        <taxon>Alphaproteobacteria</taxon>
        <taxon>Acetobacterales</taxon>
        <taxon>Elioraeaceae</taxon>
        <taxon>Elioraea</taxon>
    </lineage>
</organism>
<reference evidence="4" key="1">
    <citation type="submission" date="2021-06" db="EMBL/GenBank/DDBJ databases">
        <title>Elioraea tepida, sp. nov., a moderately thermophilic aerobic anoxygenic phototrophic bacterium isolated from an alkaline siliceous hot spring mat community in Yellowstone National Park, WY, USA.</title>
        <authorList>
            <person name="Saini M.K."/>
            <person name="Yoshida S."/>
            <person name="Sebastian A."/>
            <person name="Hirose S."/>
            <person name="Hara E."/>
            <person name="Tamaki H."/>
            <person name="Soulier N.T."/>
            <person name="Albert I."/>
            <person name="Hanada S."/>
            <person name="Bryant D.A."/>
            <person name="Tank M."/>
        </authorList>
    </citation>
    <scope>NUCLEOTIDE SEQUENCE</scope>
    <source>
        <strain evidence="4">MS-P2</strain>
    </source>
</reference>
<sequence length="310" mass="33753">MILLVKTGGAASLPEWQALFAELLPGLEVRWWDDPTVRPEDVAYAFVWAPEPGRLASFPNLRLVISSGAGVDHLLADDRLPAVPIAKMGAPEAVARMREYALATVLFHHRKFHRFIANQRVRRWEEAETTEAANRTVGIMGLGTLGLPAACALREAGFRVRAWARTERALEGIETFAGASALPAFLSSTEILLCLLAATPETTGILNARTFAMLPRGACVINAARGCHVVIPDLLAALESGQLEAATLDVFDVEPLPEDSPVWTHPMIFVTPHVASFPDRAARARFVAEAIRAFEVDGTVLNAFDPRRGY</sequence>
<keyword evidence="5" id="KW-1185">Reference proteome</keyword>
<dbReference type="AlphaFoldDB" id="A0A975U4D7"/>
<evidence type="ECO:0000256" key="2">
    <source>
        <dbReference type="ARBA" id="ARBA00023027"/>
    </source>
</evidence>
<gene>
    <name evidence="4" type="ORF">KO353_00710</name>
</gene>
<evidence type="ECO:0000256" key="1">
    <source>
        <dbReference type="ARBA" id="ARBA00023002"/>
    </source>
</evidence>
<dbReference type="PROSITE" id="PS00671">
    <property type="entry name" value="D_2_HYDROXYACID_DH_3"/>
    <property type="match status" value="1"/>
</dbReference>
<dbReference type="Proteomes" id="UP000694001">
    <property type="component" value="Chromosome"/>
</dbReference>
<name>A0A975U4D7_9PROT</name>
<proteinExistence type="predicted"/>
<protein>
    <submittedName>
        <fullName evidence="4">Glyoxylate/hydroxypyruvate reductase A</fullName>
    </submittedName>
</protein>
<dbReference type="GO" id="GO:0051287">
    <property type="term" value="F:NAD binding"/>
    <property type="evidence" value="ECO:0007669"/>
    <property type="project" value="InterPro"/>
</dbReference>
<dbReference type="PANTHER" id="PTHR43333:SF1">
    <property type="entry name" value="D-ISOMER SPECIFIC 2-HYDROXYACID DEHYDROGENASE NAD-BINDING DOMAIN-CONTAINING PROTEIN"/>
    <property type="match status" value="1"/>
</dbReference>
<dbReference type="GO" id="GO:0016616">
    <property type="term" value="F:oxidoreductase activity, acting on the CH-OH group of donors, NAD or NADP as acceptor"/>
    <property type="evidence" value="ECO:0007669"/>
    <property type="project" value="UniProtKB-ARBA"/>
</dbReference>
<keyword evidence="2" id="KW-0520">NAD</keyword>
<dbReference type="EMBL" id="CP076448">
    <property type="protein sequence ID" value="QXM24831.1"/>
    <property type="molecule type" value="Genomic_DNA"/>
</dbReference>
<dbReference type="PANTHER" id="PTHR43333">
    <property type="entry name" value="2-HACID_DH_C DOMAIN-CONTAINING PROTEIN"/>
    <property type="match status" value="1"/>
</dbReference>
<dbReference type="Pfam" id="PF02826">
    <property type="entry name" value="2-Hacid_dh_C"/>
    <property type="match status" value="1"/>
</dbReference>
<dbReference type="RefSeq" id="WP_218285888.1">
    <property type="nucleotide sequence ID" value="NZ_CP076448.1"/>
</dbReference>
<evidence type="ECO:0000313" key="4">
    <source>
        <dbReference type="EMBL" id="QXM24831.1"/>
    </source>
</evidence>
<dbReference type="InterPro" id="IPR006140">
    <property type="entry name" value="D-isomer_DH_NAD-bd"/>
</dbReference>
<dbReference type="CDD" id="cd12164">
    <property type="entry name" value="GDH_like_2"/>
    <property type="match status" value="1"/>
</dbReference>
<dbReference type="KEGG" id="elio:KO353_00710"/>
<accession>A0A975U4D7</accession>
<evidence type="ECO:0000313" key="5">
    <source>
        <dbReference type="Proteomes" id="UP000694001"/>
    </source>
</evidence>
<evidence type="ECO:0000259" key="3">
    <source>
        <dbReference type="Pfam" id="PF02826"/>
    </source>
</evidence>
<dbReference type="InterPro" id="IPR029753">
    <property type="entry name" value="D-isomer_DH_CS"/>
</dbReference>
<feature type="domain" description="D-isomer specific 2-hydroxyacid dehydrogenase NAD-binding" evidence="3">
    <location>
        <begin position="103"/>
        <end position="275"/>
    </location>
</feature>
<keyword evidence="1" id="KW-0560">Oxidoreductase</keyword>